<evidence type="ECO:0000313" key="6">
    <source>
        <dbReference type="EMBL" id="SVC42872.1"/>
    </source>
</evidence>
<proteinExistence type="inferred from homology"/>
<dbReference type="EMBL" id="UINC01090697">
    <property type="protein sequence ID" value="SVC42872.1"/>
    <property type="molecule type" value="Genomic_DNA"/>
</dbReference>
<dbReference type="Gene3D" id="3.30.560.10">
    <property type="entry name" value="Glucose Oxidase, domain 3"/>
    <property type="match status" value="1"/>
</dbReference>
<accession>A0A382M670</accession>
<dbReference type="InterPro" id="IPR012132">
    <property type="entry name" value="GMC_OxRdtase"/>
</dbReference>
<dbReference type="Gene3D" id="3.50.50.60">
    <property type="entry name" value="FAD/NAD(P)-binding domain"/>
    <property type="match status" value="1"/>
</dbReference>
<evidence type="ECO:0000256" key="4">
    <source>
        <dbReference type="ARBA" id="ARBA00022827"/>
    </source>
</evidence>
<evidence type="ECO:0000256" key="1">
    <source>
        <dbReference type="ARBA" id="ARBA00001974"/>
    </source>
</evidence>
<comment type="similarity">
    <text evidence="2">Belongs to the GMC oxidoreductase family.</text>
</comment>
<dbReference type="PROSITE" id="PS00624">
    <property type="entry name" value="GMC_OXRED_2"/>
    <property type="match status" value="1"/>
</dbReference>
<evidence type="ECO:0000256" key="2">
    <source>
        <dbReference type="ARBA" id="ARBA00010790"/>
    </source>
</evidence>
<name>A0A382M670_9ZZZZ</name>
<dbReference type="InterPro" id="IPR000172">
    <property type="entry name" value="GMC_OxRdtase_N"/>
</dbReference>
<gene>
    <name evidence="6" type="ORF">METZ01_LOCUS295726</name>
</gene>
<organism evidence="6">
    <name type="scientific">marine metagenome</name>
    <dbReference type="NCBI Taxonomy" id="408172"/>
    <lineage>
        <taxon>unclassified sequences</taxon>
        <taxon>metagenomes</taxon>
        <taxon>ecological metagenomes</taxon>
    </lineage>
</organism>
<dbReference type="AlphaFoldDB" id="A0A382M670"/>
<evidence type="ECO:0000256" key="3">
    <source>
        <dbReference type="ARBA" id="ARBA00022630"/>
    </source>
</evidence>
<dbReference type="InterPro" id="IPR036188">
    <property type="entry name" value="FAD/NAD-bd_sf"/>
</dbReference>
<dbReference type="PROSITE" id="PS51257">
    <property type="entry name" value="PROKAR_LIPOPROTEIN"/>
    <property type="match status" value="1"/>
</dbReference>
<dbReference type="SUPFAM" id="SSF51905">
    <property type="entry name" value="FAD/NAD(P)-binding domain"/>
    <property type="match status" value="1"/>
</dbReference>
<dbReference type="PANTHER" id="PTHR11552:SF147">
    <property type="entry name" value="CHOLINE DEHYDROGENASE, MITOCHONDRIAL"/>
    <property type="match status" value="1"/>
</dbReference>
<dbReference type="PANTHER" id="PTHR11552">
    <property type="entry name" value="GLUCOSE-METHANOL-CHOLINE GMC OXIDOREDUCTASE"/>
    <property type="match status" value="1"/>
</dbReference>
<reference evidence="6" key="1">
    <citation type="submission" date="2018-05" db="EMBL/GenBank/DDBJ databases">
        <authorList>
            <person name="Lanie J.A."/>
            <person name="Ng W.-L."/>
            <person name="Kazmierczak K.M."/>
            <person name="Andrzejewski T.M."/>
            <person name="Davidsen T.M."/>
            <person name="Wayne K.J."/>
            <person name="Tettelin H."/>
            <person name="Glass J.I."/>
            <person name="Rusch D."/>
            <person name="Podicherti R."/>
            <person name="Tsui H.-C.T."/>
            <person name="Winkler M.E."/>
        </authorList>
    </citation>
    <scope>NUCLEOTIDE SEQUENCE</scope>
</reference>
<keyword evidence="3" id="KW-0285">Flavoprotein</keyword>
<protein>
    <recommendedName>
        <fullName evidence="5">Glucose-methanol-choline oxidoreductase N-terminal domain-containing protein</fullName>
    </recommendedName>
</protein>
<dbReference type="GO" id="GO:0050660">
    <property type="term" value="F:flavin adenine dinucleotide binding"/>
    <property type="evidence" value="ECO:0007669"/>
    <property type="project" value="InterPro"/>
</dbReference>
<dbReference type="GO" id="GO:0016614">
    <property type="term" value="F:oxidoreductase activity, acting on CH-OH group of donors"/>
    <property type="evidence" value="ECO:0007669"/>
    <property type="project" value="InterPro"/>
</dbReference>
<keyword evidence="4" id="KW-0274">FAD</keyword>
<dbReference type="Pfam" id="PF00732">
    <property type="entry name" value="GMC_oxred_N"/>
    <property type="match status" value="1"/>
</dbReference>
<comment type="cofactor">
    <cofactor evidence="1">
        <name>FAD</name>
        <dbReference type="ChEBI" id="CHEBI:57692"/>
    </cofactor>
</comment>
<feature type="non-terminal residue" evidence="6">
    <location>
        <position position="343"/>
    </location>
</feature>
<evidence type="ECO:0000259" key="5">
    <source>
        <dbReference type="PROSITE" id="PS00624"/>
    </source>
</evidence>
<feature type="domain" description="Glucose-methanol-choline oxidoreductase N-terminal" evidence="5">
    <location>
        <begin position="252"/>
        <end position="266"/>
    </location>
</feature>
<sequence>MKFDYIIIGAGSAGCVLANRLTESGKSSVGIFEAGKSSDIWKVKMPLALLYAMHDPKYNWKYYSEPEPYLNNRRLFCPRGKMIGGCSAHNGMVFVRGNQDDYRRWESFGLKSWSYNQILPYFKKIENWSGGENQYRGSLGLMPINQSKNANPLFKAFLNAASEAGYKINPDMNGEYQEGFGMFDTTIHNGERASVYKYYLNPAKNRKNLNLFAGAYVEKIIFDGKKAIGIEVKIKNKIEKVYASKELILSGGSINSPHLLMLSGIGDGNHLKENGIKIIHDLKGVGKNLQDHLETYIQQECRTSDTLYKYTKLLPKVLSGIQWFLSKSGPCSHSFLEAGGFAK</sequence>